<keyword evidence="1" id="KW-0175">Coiled coil</keyword>
<evidence type="ECO:0000256" key="2">
    <source>
        <dbReference type="SAM" id="MobiDB-lite"/>
    </source>
</evidence>
<dbReference type="Proteomes" id="UP000184211">
    <property type="component" value="Unassembled WGS sequence"/>
</dbReference>
<dbReference type="RefSeq" id="WP_072792387.1">
    <property type="nucleotide sequence ID" value="NZ_FQWM01000002.1"/>
</dbReference>
<reference evidence="5" key="1">
    <citation type="submission" date="2016-11" db="EMBL/GenBank/DDBJ databases">
        <authorList>
            <person name="Varghese N."/>
            <person name="Submissions S."/>
        </authorList>
    </citation>
    <scope>NUCLEOTIDE SEQUENCE [LARGE SCALE GENOMIC DNA]</scope>
    <source>
        <strain evidence="5">DSM 28223</strain>
    </source>
</reference>
<feature type="region of interest" description="Disordered" evidence="2">
    <location>
        <begin position="350"/>
        <end position="375"/>
    </location>
</feature>
<evidence type="ECO:0000256" key="1">
    <source>
        <dbReference type="SAM" id="Coils"/>
    </source>
</evidence>
<proteinExistence type="predicted"/>
<dbReference type="InterPro" id="IPR017592">
    <property type="entry name" value="Pilus_assmbl_Flp-typ_CpaB"/>
</dbReference>
<feature type="coiled-coil region" evidence="1">
    <location>
        <begin position="257"/>
        <end position="284"/>
    </location>
</feature>
<gene>
    <name evidence="4" type="ORF">SAMN04488044_1674</name>
</gene>
<protein>
    <submittedName>
        <fullName evidence="4">Pilus assembly protein CpaB</fullName>
    </submittedName>
</protein>
<feature type="domain" description="Flp pilus assembly protein RcpC/CpaB" evidence="3">
    <location>
        <begin position="131"/>
        <end position="232"/>
    </location>
</feature>
<dbReference type="OrthoDB" id="163768at2"/>
<dbReference type="NCBIfam" id="TIGR03177">
    <property type="entry name" value="pilus_cpaB"/>
    <property type="match status" value="1"/>
</dbReference>
<evidence type="ECO:0000313" key="4">
    <source>
        <dbReference type="EMBL" id="SHG94978.1"/>
    </source>
</evidence>
<dbReference type="InterPro" id="IPR031571">
    <property type="entry name" value="RcpC_dom"/>
</dbReference>
<dbReference type="EMBL" id="FQWM01000002">
    <property type="protein sequence ID" value="SHG94978.1"/>
    <property type="molecule type" value="Genomic_DNA"/>
</dbReference>
<dbReference type="CDD" id="cd11614">
    <property type="entry name" value="SAF_CpaB_FlgA_like"/>
    <property type="match status" value="1"/>
</dbReference>
<name>A0A1M5NZQ7_9RHOB</name>
<evidence type="ECO:0000313" key="5">
    <source>
        <dbReference type="Proteomes" id="UP000184211"/>
    </source>
</evidence>
<accession>A0A1M5NZQ7</accession>
<keyword evidence="5" id="KW-1185">Reference proteome</keyword>
<dbReference type="AlphaFoldDB" id="A0A1M5NZQ7"/>
<organism evidence="4 5">
    <name type="scientific">Cognatishimia maritima</name>
    <dbReference type="NCBI Taxonomy" id="870908"/>
    <lineage>
        <taxon>Bacteria</taxon>
        <taxon>Pseudomonadati</taxon>
        <taxon>Pseudomonadota</taxon>
        <taxon>Alphaproteobacteria</taxon>
        <taxon>Rhodobacterales</taxon>
        <taxon>Paracoccaceae</taxon>
        <taxon>Cognatishimia</taxon>
    </lineage>
</organism>
<sequence length="375" mass="40781">MRFSTVASLLVAVILAVIAVFGFQQWLEAERTNIQDDLERRLAREAQAEAEAPKNTIVVADRQLAFGHLIEGNVLQEIEWTSSVRPDGSFSKIEEIVVGDTEETRRFALTQIAQGEPILASKITVPGQRAKLSAALTPGLKAVSIRVNDVLGVAGFVLPGDRVDVMLTRGGRSNPYVDVLLQGVRVLAIDQVADERRDKPSVVRTVTFEVNTTEAQKLVLGANVGTLSLALRNVGSNDIENIERVTSRDLNEQDASDDLIRAQAEELALEAEQANEEARFSSLENLIQDLSEGVNQRLEGVEQKIEEQEPVIIAAPEPQIAPTPAPTVSLAPSRVNVSVIRNGKRVDYKVSRGDDAGEFSADDETGNDLSEAETQ</sequence>
<evidence type="ECO:0000259" key="3">
    <source>
        <dbReference type="Pfam" id="PF16976"/>
    </source>
</evidence>
<feature type="compositionally biased region" description="Acidic residues" evidence="2">
    <location>
        <begin position="356"/>
        <end position="375"/>
    </location>
</feature>
<dbReference type="Pfam" id="PF16976">
    <property type="entry name" value="RcpC"/>
    <property type="match status" value="1"/>
</dbReference>
<dbReference type="STRING" id="870908.SAMN04488044_1674"/>